<sequence>MRNGLKNAATMGGRDAFRPHRNRGDVRCPILIAWPKLSLDGPVSPPGSGSIAATMFRVCLAAMAHCFATQILPCAGAFESVLGGAHDNKGALAPIEDQF</sequence>
<dbReference type="RefSeq" id="WP_377713419.1">
    <property type="nucleotide sequence ID" value="NZ_JBHSMP010000022.1"/>
</dbReference>
<proteinExistence type="predicted"/>
<evidence type="ECO:0000313" key="3">
    <source>
        <dbReference type="Proteomes" id="UP001596103"/>
    </source>
</evidence>
<evidence type="ECO:0000256" key="1">
    <source>
        <dbReference type="SAM" id="MobiDB-lite"/>
    </source>
</evidence>
<dbReference type="Proteomes" id="UP001596103">
    <property type="component" value="Unassembled WGS sequence"/>
</dbReference>
<comment type="caution">
    <text evidence="2">The sequence shown here is derived from an EMBL/GenBank/DDBJ whole genome shotgun (WGS) entry which is preliminary data.</text>
</comment>
<dbReference type="EMBL" id="JBHSMP010000022">
    <property type="protein sequence ID" value="MFC5430727.1"/>
    <property type="molecule type" value="Genomic_DNA"/>
</dbReference>
<organism evidence="2 3">
    <name type="scientific">Paraburkholderia denitrificans</name>
    <dbReference type="NCBI Taxonomy" id="694025"/>
    <lineage>
        <taxon>Bacteria</taxon>
        <taxon>Pseudomonadati</taxon>
        <taxon>Pseudomonadota</taxon>
        <taxon>Betaproteobacteria</taxon>
        <taxon>Burkholderiales</taxon>
        <taxon>Burkholderiaceae</taxon>
        <taxon>Paraburkholderia</taxon>
    </lineage>
</organism>
<evidence type="ECO:0000313" key="2">
    <source>
        <dbReference type="EMBL" id="MFC5430727.1"/>
    </source>
</evidence>
<feature type="region of interest" description="Disordered" evidence="1">
    <location>
        <begin position="1"/>
        <end position="20"/>
    </location>
</feature>
<reference evidence="3" key="1">
    <citation type="journal article" date="2019" name="Int. J. Syst. Evol. Microbiol.">
        <title>The Global Catalogue of Microorganisms (GCM) 10K type strain sequencing project: providing services to taxonomists for standard genome sequencing and annotation.</title>
        <authorList>
            <consortium name="The Broad Institute Genomics Platform"/>
            <consortium name="The Broad Institute Genome Sequencing Center for Infectious Disease"/>
            <person name="Wu L."/>
            <person name="Ma J."/>
        </authorList>
    </citation>
    <scope>NUCLEOTIDE SEQUENCE [LARGE SCALE GENOMIC DNA]</scope>
    <source>
        <strain evidence="3">CCUG 56042</strain>
    </source>
</reference>
<protein>
    <submittedName>
        <fullName evidence="2">Uncharacterized protein</fullName>
    </submittedName>
</protein>
<gene>
    <name evidence="2" type="ORF">ACFPTO_18265</name>
</gene>
<keyword evidence="3" id="KW-1185">Reference proteome</keyword>
<accession>A0ABW0JC43</accession>
<name>A0ABW0JC43_9BURK</name>